<accession>A0AAD9UZI5</accession>
<comment type="caution">
    <text evidence="1">The sequence shown here is derived from an EMBL/GenBank/DDBJ whole genome shotgun (WGS) entry which is preliminary data.</text>
</comment>
<name>A0AAD9UZI5_ACRCE</name>
<proteinExistence type="predicted"/>
<organism evidence="1 2">
    <name type="scientific">Acropora cervicornis</name>
    <name type="common">Staghorn coral</name>
    <dbReference type="NCBI Taxonomy" id="6130"/>
    <lineage>
        <taxon>Eukaryota</taxon>
        <taxon>Metazoa</taxon>
        <taxon>Cnidaria</taxon>
        <taxon>Anthozoa</taxon>
        <taxon>Hexacorallia</taxon>
        <taxon>Scleractinia</taxon>
        <taxon>Astrocoeniina</taxon>
        <taxon>Acroporidae</taxon>
        <taxon>Acropora</taxon>
    </lineage>
</organism>
<keyword evidence="2" id="KW-1185">Reference proteome</keyword>
<gene>
    <name evidence="1" type="ORF">P5673_022334</name>
</gene>
<evidence type="ECO:0000313" key="1">
    <source>
        <dbReference type="EMBL" id="KAK2555754.1"/>
    </source>
</evidence>
<sequence length="80" mass="8938">MLEKAEEELSIYLYSLRGAAEMEVGPCNIRGEHQQEVLPFVIHCWIQVVGYAVDHGSCAAGKKFDVMKAVFASSEFEEKS</sequence>
<reference evidence="1" key="1">
    <citation type="journal article" date="2023" name="G3 (Bethesda)">
        <title>Whole genome assembly and annotation of the endangered Caribbean coral Acropora cervicornis.</title>
        <authorList>
            <person name="Selwyn J.D."/>
            <person name="Vollmer S.V."/>
        </authorList>
    </citation>
    <scope>NUCLEOTIDE SEQUENCE</scope>
    <source>
        <strain evidence="1">K2</strain>
    </source>
</reference>
<reference evidence="1" key="2">
    <citation type="journal article" date="2023" name="Science">
        <title>Genomic signatures of disease resistance in endangered staghorn corals.</title>
        <authorList>
            <person name="Vollmer S.V."/>
            <person name="Selwyn J.D."/>
            <person name="Despard B.A."/>
            <person name="Roesel C.L."/>
        </authorList>
    </citation>
    <scope>NUCLEOTIDE SEQUENCE</scope>
    <source>
        <strain evidence="1">K2</strain>
    </source>
</reference>
<protein>
    <submittedName>
        <fullName evidence="1">Uncharacterized protein</fullName>
    </submittedName>
</protein>
<dbReference type="Proteomes" id="UP001249851">
    <property type="component" value="Unassembled WGS sequence"/>
</dbReference>
<dbReference type="AlphaFoldDB" id="A0AAD9UZI5"/>
<evidence type="ECO:0000313" key="2">
    <source>
        <dbReference type="Proteomes" id="UP001249851"/>
    </source>
</evidence>
<dbReference type="EMBL" id="JARQWQ010000060">
    <property type="protein sequence ID" value="KAK2555754.1"/>
    <property type="molecule type" value="Genomic_DNA"/>
</dbReference>